<feature type="region of interest" description="Disordered" evidence="1">
    <location>
        <begin position="23"/>
        <end position="147"/>
    </location>
</feature>
<evidence type="ECO:0000256" key="1">
    <source>
        <dbReference type="SAM" id="MobiDB-lite"/>
    </source>
</evidence>
<keyword evidence="3" id="KW-1185">Reference proteome</keyword>
<dbReference type="AlphaFoldDB" id="A0A9P4V764"/>
<evidence type="ECO:0000313" key="2">
    <source>
        <dbReference type="EMBL" id="KAF2738120.1"/>
    </source>
</evidence>
<feature type="compositionally biased region" description="Basic and acidic residues" evidence="1">
    <location>
        <begin position="115"/>
        <end position="133"/>
    </location>
</feature>
<dbReference type="OrthoDB" id="5334244at2759"/>
<organism evidence="2 3">
    <name type="scientific">Polyplosphaeria fusca</name>
    <dbReference type="NCBI Taxonomy" id="682080"/>
    <lineage>
        <taxon>Eukaryota</taxon>
        <taxon>Fungi</taxon>
        <taxon>Dikarya</taxon>
        <taxon>Ascomycota</taxon>
        <taxon>Pezizomycotina</taxon>
        <taxon>Dothideomycetes</taxon>
        <taxon>Pleosporomycetidae</taxon>
        <taxon>Pleosporales</taxon>
        <taxon>Tetraplosphaeriaceae</taxon>
        <taxon>Polyplosphaeria</taxon>
    </lineage>
</organism>
<accession>A0A9P4V764</accession>
<dbReference type="EMBL" id="ML996111">
    <property type="protein sequence ID" value="KAF2738120.1"/>
    <property type="molecule type" value="Genomic_DNA"/>
</dbReference>
<proteinExistence type="predicted"/>
<feature type="compositionally biased region" description="Basic and acidic residues" evidence="1">
    <location>
        <begin position="47"/>
        <end position="61"/>
    </location>
</feature>
<sequence length="147" mass="16034">MSFLRQTTLFRASGLRTTLAVAPRTQIQSRFASQGYGNGDGNPAGERPQEQGKNPREDLEHPGPPPPKTGRGKSSSQNEEGSGQVQSQSKSGQEGKGKGPQPKILNANPPQEQDESVRQHNQEMDQRADRAHEQISNADAPKDKARR</sequence>
<evidence type="ECO:0000313" key="3">
    <source>
        <dbReference type="Proteomes" id="UP000799444"/>
    </source>
</evidence>
<dbReference type="Proteomes" id="UP000799444">
    <property type="component" value="Unassembled WGS sequence"/>
</dbReference>
<name>A0A9P4V764_9PLEO</name>
<reference evidence="2" key="1">
    <citation type="journal article" date="2020" name="Stud. Mycol.">
        <title>101 Dothideomycetes genomes: a test case for predicting lifestyles and emergence of pathogens.</title>
        <authorList>
            <person name="Haridas S."/>
            <person name="Albert R."/>
            <person name="Binder M."/>
            <person name="Bloem J."/>
            <person name="Labutti K."/>
            <person name="Salamov A."/>
            <person name="Andreopoulos B."/>
            <person name="Baker S."/>
            <person name="Barry K."/>
            <person name="Bills G."/>
            <person name="Bluhm B."/>
            <person name="Cannon C."/>
            <person name="Castanera R."/>
            <person name="Culley D."/>
            <person name="Daum C."/>
            <person name="Ezra D."/>
            <person name="Gonzalez J."/>
            <person name="Henrissat B."/>
            <person name="Kuo A."/>
            <person name="Liang C."/>
            <person name="Lipzen A."/>
            <person name="Lutzoni F."/>
            <person name="Magnuson J."/>
            <person name="Mondo S."/>
            <person name="Nolan M."/>
            <person name="Ohm R."/>
            <person name="Pangilinan J."/>
            <person name="Park H.-J."/>
            <person name="Ramirez L."/>
            <person name="Alfaro M."/>
            <person name="Sun H."/>
            <person name="Tritt A."/>
            <person name="Yoshinaga Y."/>
            <person name="Zwiers L.-H."/>
            <person name="Turgeon B."/>
            <person name="Goodwin S."/>
            <person name="Spatafora J."/>
            <person name="Crous P."/>
            <person name="Grigoriev I."/>
        </authorList>
    </citation>
    <scope>NUCLEOTIDE SEQUENCE</scope>
    <source>
        <strain evidence="2">CBS 125425</strain>
    </source>
</reference>
<gene>
    <name evidence="2" type="ORF">EJ04DRAFT_509799</name>
</gene>
<feature type="compositionally biased region" description="Low complexity" evidence="1">
    <location>
        <begin position="72"/>
        <end position="92"/>
    </location>
</feature>
<protein>
    <submittedName>
        <fullName evidence="2">Uncharacterized protein</fullName>
    </submittedName>
</protein>
<comment type="caution">
    <text evidence="2">The sequence shown here is derived from an EMBL/GenBank/DDBJ whole genome shotgun (WGS) entry which is preliminary data.</text>
</comment>